<accession>A0A6A5S3H9</accession>
<evidence type="ECO:0008006" key="6">
    <source>
        <dbReference type="Google" id="ProtNLM"/>
    </source>
</evidence>
<dbReference type="InterPro" id="IPR002678">
    <property type="entry name" value="DUF34/NIF3"/>
</dbReference>
<evidence type="ECO:0000313" key="5">
    <source>
        <dbReference type="Proteomes" id="UP000800082"/>
    </source>
</evidence>
<evidence type="ECO:0000256" key="2">
    <source>
        <dbReference type="ARBA" id="ARBA00022723"/>
    </source>
</evidence>
<organism evidence="4 5">
    <name type="scientific">Didymella exigua CBS 183.55</name>
    <dbReference type="NCBI Taxonomy" id="1150837"/>
    <lineage>
        <taxon>Eukaryota</taxon>
        <taxon>Fungi</taxon>
        <taxon>Dikarya</taxon>
        <taxon>Ascomycota</taxon>
        <taxon>Pezizomycotina</taxon>
        <taxon>Dothideomycetes</taxon>
        <taxon>Pleosporomycetidae</taxon>
        <taxon>Pleosporales</taxon>
        <taxon>Pleosporineae</taxon>
        <taxon>Didymellaceae</taxon>
        <taxon>Didymella</taxon>
    </lineage>
</organism>
<dbReference type="RefSeq" id="XP_033454242.1">
    <property type="nucleotide sequence ID" value="XM_033590551.1"/>
</dbReference>
<evidence type="ECO:0000313" key="4">
    <source>
        <dbReference type="EMBL" id="KAF1933994.1"/>
    </source>
</evidence>
<protein>
    <recommendedName>
        <fullName evidence="6">NGG1p interacting factor 3</fullName>
    </recommendedName>
</protein>
<dbReference type="PANTHER" id="PTHR13799:SF14">
    <property type="entry name" value="GTP CYCLOHYDROLASE 1 TYPE 2 HOMOLOG"/>
    <property type="match status" value="1"/>
</dbReference>
<dbReference type="Pfam" id="PF01784">
    <property type="entry name" value="DUF34_NIF3"/>
    <property type="match status" value="1"/>
</dbReference>
<feature type="binding site" evidence="3">
    <location>
        <position position="104"/>
    </location>
    <ligand>
        <name>a divalent metal cation</name>
        <dbReference type="ChEBI" id="CHEBI:60240"/>
        <label>1</label>
    </ligand>
</feature>
<feature type="binding site" evidence="3">
    <location>
        <position position="241"/>
    </location>
    <ligand>
        <name>a divalent metal cation</name>
        <dbReference type="ChEBI" id="CHEBI:60240"/>
        <label>1</label>
    </ligand>
</feature>
<dbReference type="GO" id="GO:0005737">
    <property type="term" value="C:cytoplasm"/>
    <property type="evidence" value="ECO:0007669"/>
    <property type="project" value="TreeGrafter"/>
</dbReference>
<dbReference type="AlphaFoldDB" id="A0A6A5S3H9"/>
<feature type="binding site" evidence="3">
    <location>
        <position position="245"/>
    </location>
    <ligand>
        <name>a divalent metal cation</name>
        <dbReference type="ChEBI" id="CHEBI:60240"/>
        <label>1</label>
    </ligand>
</feature>
<evidence type="ECO:0000256" key="1">
    <source>
        <dbReference type="ARBA" id="ARBA00006964"/>
    </source>
</evidence>
<dbReference type="Proteomes" id="UP000800082">
    <property type="component" value="Unassembled WGS sequence"/>
</dbReference>
<dbReference type="Gene3D" id="3.40.1390.30">
    <property type="entry name" value="NIF3 (NGG1p interacting factor 3)-like"/>
    <property type="match status" value="1"/>
</dbReference>
<gene>
    <name evidence="4" type="ORF">M421DRAFT_415047</name>
</gene>
<dbReference type="GeneID" id="54348219"/>
<dbReference type="InterPro" id="IPR036069">
    <property type="entry name" value="DUF34/NIF3_sf"/>
</dbReference>
<keyword evidence="2 3" id="KW-0479">Metal-binding</keyword>
<comment type="similarity">
    <text evidence="1">Belongs to the GTP cyclohydrolase I type 2/NIF3 family.</text>
</comment>
<sequence length="294" mass="32985">MPLSMPLPTHAAVTRLVASILPFKENDVPLLYHVPRRRRYDSELAFLDRIVLSITPTPGVYPFISHTEAYHPPRTVCFLHRPWQLDRGAVRGDTLVLSSHTSFDENLTVGWNPTLATRLGMAEENWFCVQGYKGDPTRKIGIVGAVSIPRDTILEHMKREFGQTELIQAGQSDEIRVVAIMNAFNEEEVMRVLDMAQEREWVPDASFEARGRHVLYLTGQPRESGMLAATALGLTVACVGHRTTEEWGIRFLAAALRTAFSNVLVEEVYEEEEPIARKPEKEIVAPASTPVEAV</sequence>
<dbReference type="GO" id="GO:0046872">
    <property type="term" value="F:metal ion binding"/>
    <property type="evidence" value="ECO:0007669"/>
    <property type="project" value="UniProtKB-KW"/>
</dbReference>
<proteinExistence type="inferred from homology"/>
<name>A0A6A5S3H9_9PLEO</name>
<evidence type="ECO:0000256" key="3">
    <source>
        <dbReference type="PIRSR" id="PIRSR602678-1"/>
    </source>
</evidence>
<dbReference type="PANTHER" id="PTHR13799">
    <property type="entry name" value="NGG1 INTERACTING FACTOR 3"/>
    <property type="match status" value="1"/>
</dbReference>
<keyword evidence="5" id="KW-1185">Reference proteome</keyword>
<dbReference type="EMBL" id="ML978956">
    <property type="protein sequence ID" value="KAF1933994.1"/>
    <property type="molecule type" value="Genomic_DNA"/>
</dbReference>
<dbReference type="OrthoDB" id="2592744at2759"/>
<reference evidence="4" key="1">
    <citation type="journal article" date="2020" name="Stud. Mycol.">
        <title>101 Dothideomycetes genomes: a test case for predicting lifestyles and emergence of pathogens.</title>
        <authorList>
            <person name="Haridas S."/>
            <person name="Albert R."/>
            <person name="Binder M."/>
            <person name="Bloem J."/>
            <person name="Labutti K."/>
            <person name="Salamov A."/>
            <person name="Andreopoulos B."/>
            <person name="Baker S."/>
            <person name="Barry K."/>
            <person name="Bills G."/>
            <person name="Bluhm B."/>
            <person name="Cannon C."/>
            <person name="Castanera R."/>
            <person name="Culley D."/>
            <person name="Daum C."/>
            <person name="Ezra D."/>
            <person name="Gonzalez J."/>
            <person name="Henrissat B."/>
            <person name="Kuo A."/>
            <person name="Liang C."/>
            <person name="Lipzen A."/>
            <person name="Lutzoni F."/>
            <person name="Magnuson J."/>
            <person name="Mondo S."/>
            <person name="Nolan M."/>
            <person name="Ohm R."/>
            <person name="Pangilinan J."/>
            <person name="Park H.-J."/>
            <person name="Ramirez L."/>
            <person name="Alfaro M."/>
            <person name="Sun H."/>
            <person name="Tritt A."/>
            <person name="Yoshinaga Y."/>
            <person name="Zwiers L.-H."/>
            <person name="Turgeon B."/>
            <person name="Goodwin S."/>
            <person name="Spatafora J."/>
            <person name="Crous P."/>
            <person name="Grigoriev I."/>
        </authorList>
    </citation>
    <scope>NUCLEOTIDE SEQUENCE</scope>
    <source>
        <strain evidence="4">CBS 183.55</strain>
    </source>
</reference>
<dbReference type="SUPFAM" id="SSF102705">
    <property type="entry name" value="NIF3 (NGG1p interacting factor 3)-like"/>
    <property type="match status" value="1"/>
</dbReference>